<keyword evidence="3" id="KW-1185">Reference proteome</keyword>
<dbReference type="eggNOG" id="ENOG5032U50">
    <property type="taxonomic scope" value="Bacteria"/>
</dbReference>
<feature type="compositionally biased region" description="Basic and acidic residues" evidence="1">
    <location>
        <begin position="1"/>
        <end position="11"/>
    </location>
</feature>
<protein>
    <submittedName>
        <fullName evidence="2">Uncharacterized protein</fullName>
    </submittedName>
</protein>
<evidence type="ECO:0000256" key="1">
    <source>
        <dbReference type="SAM" id="MobiDB-lite"/>
    </source>
</evidence>
<feature type="compositionally biased region" description="Basic and acidic residues" evidence="1">
    <location>
        <begin position="136"/>
        <end position="147"/>
    </location>
</feature>
<name>H1DHP8_9BACT</name>
<dbReference type="PATRIC" id="fig|742817.3.peg.1897"/>
<dbReference type="EMBL" id="ADMC01000023">
    <property type="protein sequence ID" value="EHP47177.1"/>
    <property type="molecule type" value="Genomic_DNA"/>
</dbReference>
<dbReference type="AlphaFoldDB" id="H1DHP8"/>
<evidence type="ECO:0000313" key="2">
    <source>
        <dbReference type="EMBL" id="EHP47177.1"/>
    </source>
</evidence>
<dbReference type="RefSeq" id="WP_009136932.1">
    <property type="nucleotide sequence ID" value="NZ_JH594596.1"/>
</dbReference>
<dbReference type="HOGENOM" id="CLU_1068915_0_0_10"/>
<organism evidence="2 3">
    <name type="scientific">Odoribacter laneus YIT 12061</name>
    <dbReference type="NCBI Taxonomy" id="742817"/>
    <lineage>
        <taxon>Bacteria</taxon>
        <taxon>Pseudomonadati</taxon>
        <taxon>Bacteroidota</taxon>
        <taxon>Bacteroidia</taxon>
        <taxon>Bacteroidales</taxon>
        <taxon>Odoribacteraceae</taxon>
        <taxon>Odoribacter</taxon>
    </lineage>
</organism>
<dbReference type="Proteomes" id="UP000004892">
    <property type="component" value="Unassembled WGS sequence"/>
</dbReference>
<feature type="region of interest" description="Disordered" evidence="1">
    <location>
        <begin position="218"/>
        <end position="244"/>
    </location>
</feature>
<comment type="caution">
    <text evidence="2">The sequence shown here is derived from an EMBL/GenBank/DDBJ whole genome shotgun (WGS) entry which is preliminary data.</text>
</comment>
<dbReference type="STRING" id="742817.HMPREF9449_01784"/>
<sequence length="260" mass="30175">MEENEMKDKDQSSQSAANAREEYLKRMRERMGDEIDWEGDPEARYNAFRKYDDEQQATLGKYQESNQKLSELFSKNPRFAAMMSDMLKGTDASVAFVKYFGKEALEASGDEEKLKLITEANQEYLNQVAESEKLRKTQEENLQKSEEDISSFQQEKELNDEDYGKFIDSVYHVIEDGLEGRLTKEFLQIFWQGLNYETDIQSALKTGEIEGKNQKIELENRTQKGDNVPNLSSSNLSKKSEKKSLPLNKKKDFFDDFPID</sequence>
<feature type="region of interest" description="Disordered" evidence="1">
    <location>
        <begin position="136"/>
        <end position="156"/>
    </location>
</feature>
<evidence type="ECO:0000313" key="3">
    <source>
        <dbReference type="Proteomes" id="UP000004892"/>
    </source>
</evidence>
<reference evidence="2 3" key="1">
    <citation type="submission" date="2012-01" db="EMBL/GenBank/DDBJ databases">
        <title>The Genome Sequence of Odoribacter laneus YIT 12061.</title>
        <authorList>
            <consortium name="The Broad Institute Genome Sequencing Platform"/>
            <person name="Earl A."/>
            <person name="Ward D."/>
            <person name="Feldgarden M."/>
            <person name="Gevers D."/>
            <person name="Morotomi M."/>
            <person name="Young S.K."/>
            <person name="Zeng Q."/>
            <person name="Gargeya S."/>
            <person name="Fitzgerald M."/>
            <person name="Haas B."/>
            <person name="Abouelleil A."/>
            <person name="Alvarado L."/>
            <person name="Arachchi H.M."/>
            <person name="Berlin A."/>
            <person name="Chapman S.B."/>
            <person name="Gearin G."/>
            <person name="Goldberg J."/>
            <person name="Griggs A."/>
            <person name="Gujja S."/>
            <person name="Hansen M."/>
            <person name="Heiman D."/>
            <person name="Howarth C."/>
            <person name="Larimer J."/>
            <person name="Lui A."/>
            <person name="MacDonald P.J.P."/>
            <person name="McCowen C."/>
            <person name="Montmayeur A."/>
            <person name="Murphy C."/>
            <person name="Neiman D."/>
            <person name="Pearson M."/>
            <person name="Priest M."/>
            <person name="Roberts A."/>
            <person name="Saif S."/>
            <person name="Shea T."/>
            <person name="Sisk P."/>
            <person name="Stolte C."/>
            <person name="Sykes S."/>
            <person name="Wortman J."/>
            <person name="Nusbaum C."/>
            <person name="Birren B."/>
        </authorList>
    </citation>
    <scope>NUCLEOTIDE SEQUENCE [LARGE SCALE GENOMIC DNA]</scope>
    <source>
        <strain evidence="2 3">YIT 12061</strain>
    </source>
</reference>
<feature type="region of interest" description="Disordered" evidence="1">
    <location>
        <begin position="1"/>
        <end position="24"/>
    </location>
</feature>
<accession>H1DHP8</accession>
<proteinExistence type="predicted"/>
<gene>
    <name evidence="2" type="ORF">HMPREF9449_01784</name>
</gene>
<dbReference type="GeneID" id="98069347"/>